<comment type="caution">
    <text evidence="5">The sequence shown here is derived from an EMBL/GenBank/DDBJ whole genome shotgun (WGS) entry which is preliminary data.</text>
</comment>
<keyword evidence="5" id="KW-0067">ATP-binding</keyword>
<organism evidence="5 6">
    <name type="scientific">Lancefieldella rimae (strain ATCC 49626 / DSM 7090 / CCUG 31168 / NBRC 15546 / VPI D140H-11A)</name>
    <name type="common">Atopobium rimae</name>
    <dbReference type="NCBI Taxonomy" id="553184"/>
    <lineage>
        <taxon>Bacteria</taxon>
        <taxon>Bacillati</taxon>
        <taxon>Actinomycetota</taxon>
        <taxon>Coriobacteriia</taxon>
        <taxon>Coriobacteriales</taxon>
        <taxon>Atopobiaceae</taxon>
        <taxon>Lancefieldella</taxon>
    </lineage>
</organism>
<dbReference type="InterPro" id="IPR027417">
    <property type="entry name" value="P-loop_NTPase"/>
</dbReference>
<dbReference type="InterPro" id="IPR050742">
    <property type="entry name" value="Helicase_Restrict-Modif_Enz"/>
</dbReference>
<keyword evidence="5" id="KW-0378">Hydrolase</keyword>
<dbReference type="InterPro" id="IPR014001">
    <property type="entry name" value="Helicase_ATP-bd"/>
</dbReference>
<gene>
    <name evidence="5" type="ORF">ATORI0001_1018</name>
</gene>
<dbReference type="PANTHER" id="PTHR47396">
    <property type="entry name" value="TYPE I RESTRICTION ENZYME ECOKI R PROTEIN"/>
    <property type="match status" value="1"/>
</dbReference>
<dbReference type="eggNOG" id="COG1061">
    <property type="taxonomic scope" value="Bacteria"/>
</dbReference>
<dbReference type="EMBL" id="ACFE01000003">
    <property type="protein sequence ID" value="EEE17140.1"/>
    <property type="molecule type" value="Genomic_DNA"/>
</dbReference>
<feature type="domain" description="Helicase C-terminal" evidence="4">
    <location>
        <begin position="213"/>
        <end position="377"/>
    </location>
</feature>
<evidence type="ECO:0000256" key="1">
    <source>
        <dbReference type="ARBA" id="ARBA00022813"/>
    </source>
</evidence>
<dbReference type="SUPFAM" id="SSF52540">
    <property type="entry name" value="P-loop containing nucleoside triphosphate hydrolases"/>
    <property type="match status" value="1"/>
</dbReference>
<dbReference type="GeneID" id="84905293"/>
<feature type="domain" description="Helicase ATP-binding" evidence="3">
    <location>
        <begin position="16"/>
        <end position="169"/>
    </location>
</feature>
<dbReference type="RefSeq" id="WP_003150072.1">
    <property type="nucleotide sequence ID" value="NZ_ACFE01000003.1"/>
</dbReference>
<dbReference type="InterPro" id="IPR027434">
    <property type="entry name" value="Homing_endonucl"/>
</dbReference>
<dbReference type="AlphaFoldDB" id="B9CN59"/>
<sequence length="865" mass="97540">MELRPYQVEAVESVFREWESGNRRTLLSMATGCGKTICFAEIVKRVAATGGRSLILAHRGELLEQAADKIQRTSGLESALEKAESTSLNSWARVTVGSVQTLMRQDRLNAFAPNRFDAIIVDEAHHTLAEGYIRILDHFKGARVLGVTATADRADKKDLGEVYDSIAFEYGIAQAIKDGYLCPIEAEMVPLELDVSSVSVTHGDYQAGQLGDALEPYLDAIADAMVTRCQDRRTVVFLPLVRTAKAFAEKLNERGLIVCEVDGQSEDREEILSDFNRGKYQVLCNSMLLTEGWDCPSVDCIVCLRPTKSRGLYCLDEQTEVLTRDGWKHDVEVGEEVLAFNTKTEETRFVPALAKVRRPLDDDEFFCSINGQSTDIRITNHHRMIYDNKRRKGWKIKEAQNLADMRDGAYIPVCGNGKFTGVPLSDADLTFIGWVMTDGSINKANGQITITQGEQQKSYCEEIERCIKECGFKFTRSVRKRTNIHWNAHGNCVIWTISHGKPRATDKDKTGWGRLEPWLSKDMSEKLYDMTQRQFAVMLEAIFHGDGNKSNTLTYDIGKGNKTFIERFQAMAIQRGYRASVSVEKANEVRKCDLWHIHVKKQGFVKVGSISGQHAQWTKEQHTNESCWCVENELGTLVTRRNGKIAVVGNCQMVGRGTRLSPETGKEKLLLLDFLWMTGRHNLVRPAALFATSDDVAKRITEMTQEVEGAVDLMGAEPIAEQDVALEREAALAAELARMRKRKAKFVDPLQYAVSICDLDLQTFEPAFEWEERPITKKQTEQLEKLGIDPEGITQGYAELVLAKARERIDAHLATPKQVRMLERKGFQHPGLWTFEQASHMMSRLAMNRWIVPHDIDPATYDPNN</sequence>
<dbReference type="PROSITE" id="PS51194">
    <property type="entry name" value="HELICASE_CTER"/>
    <property type="match status" value="1"/>
</dbReference>
<proteinExistence type="predicted"/>
<evidence type="ECO:0000259" key="3">
    <source>
        <dbReference type="PROSITE" id="PS51192"/>
    </source>
</evidence>
<dbReference type="InterPro" id="IPR006935">
    <property type="entry name" value="Helicase/UvrB_N"/>
</dbReference>
<dbReference type="Gene3D" id="3.40.50.300">
    <property type="entry name" value="P-loop containing nucleotide triphosphate hydrolases"/>
    <property type="match status" value="2"/>
</dbReference>
<evidence type="ECO:0000256" key="2">
    <source>
        <dbReference type="ARBA" id="ARBA00023000"/>
    </source>
</evidence>
<dbReference type="PANTHER" id="PTHR47396:SF1">
    <property type="entry name" value="ATP-DEPENDENT HELICASE IRC3-RELATED"/>
    <property type="match status" value="1"/>
</dbReference>
<dbReference type="InterPro" id="IPR006141">
    <property type="entry name" value="Intein_N"/>
</dbReference>
<dbReference type="eggNOG" id="COG1372">
    <property type="taxonomic scope" value="Bacteria"/>
</dbReference>
<dbReference type="GO" id="GO:0016787">
    <property type="term" value="F:hydrolase activity"/>
    <property type="evidence" value="ECO:0007669"/>
    <property type="project" value="InterPro"/>
</dbReference>
<dbReference type="Pfam" id="PF04851">
    <property type="entry name" value="ResIII"/>
    <property type="match status" value="1"/>
</dbReference>
<dbReference type="GO" id="GO:0005524">
    <property type="term" value="F:ATP binding"/>
    <property type="evidence" value="ECO:0007669"/>
    <property type="project" value="InterPro"/>
</dbReference>
<dbReference type="GO" id="GO:0003677">
    <property type="term" value="F:DNA binding"/>
    <property type="evidence" value="ECO:0007669"/>
    <property type="project" value="InterPro"/>
</dbReference>
<dbReference type="Gene3D" id="3.10.28.10">
    <property type="entry name" value="Homing endonucleases"/>
    <property type="match status" value="1"/>
</dbReference>
<dbReference type="Pfam" id="PF00271">
    <property type="entry name" value="Helicase_C"/>
    <property type="match status" value="1"/>
</dbReference>
<reference evidence="5 6" key="1">
    <citation type="submission" date="2009-01" db="EMBL/GenBank/DDBJ databases">
        <authorList>
            <person name="Madupu R."/>
            <person name="Sebastian Y."/>
            <person name="Durkin A.S."/>
            <person name="Torralba M."/>
            <person name="Methe B."/>
            <person name="Sutton G.G."/>
            <person name="Strausberg R.L."/>
            <person name="Nelson K.E."/>
        </authorList>
    </citation>
    <scope>NUCLEOTIDE SEQUENCE [LARGE SCALE GENOMIC DNA]</scope>
    <source>
        <strain evidence="5 6">ATCC 49626</strain>
    </source>
</reference>
<accession>B9CN59</accession>
<evidence type="ECO:0000259" key="4">
    <source>
        <dbReference type="PROSITE" id="PS51194"/>
    </source>
</evidence>
<name>B9CN59_LANR4</name>
<evidence type="ECO:0000313" key="5">
    <source>
        <dbReference type="EMBL" id="EEE17140.1"/>
    </source>
</evidence>
<dbReference type="Proteomes" id="UP000004070">
    <property type="component" value="Unassembled WGS sequence"/>
</dbReference>
<keyword evidence="5" id="KW-0547">Nucleotide-binding</keyword>
<dbReference type="InterPro" id="IPR001650">
    <property type="entry name" value="Helicase_C-like"/>
</dbReference>
<dbReference type="CDD" id="cd18032">
    <property type="entry name" value="DEXHc_RE_I_III_res"/>
    <property type="match status" value="1"/>
</dbReference>
<protein>
    <submittedName>
        <fullName evidence="5">Helicase C-terminal domain protein</fullName>
    </submittedName>
</protein>
<dbReference type="SMART" id="SM00487">
    <property type="entry name" value="DEXDc"/>
    <property type="match status" value="1"/>
</dbReference>
<dbReference type="SUPFAM" id="SSF51294">
    <property type="entry name" value="Hedgehog/intein (Hint) domain"/>
    <property type="match status" value="1"/>
</dbReference>
<dbReference type="PROSITE" id="PS51192">
    <property type="entry name" value="HELICASE_ATP_BIND_1"/>
    <property type="match status" value="1"/>
</dbReference>
<dbReference type="Gene3D" id="2.170.16.10">
    <property type="entry name" value="Hedgehog/Intein (Hint) domain"/>
    <property type="match status" value="1"/>
</dbReference>
<keyword evidence="5" id="KW-0347">Helicase</keyword>
<dbReference type="STRING" id="1383.IV60_GL001424"/>
<keyword evidence="2" id="KW-0651">Protein splicing</keyword>
<dbReference type="InterPro" id="IPR036844">
    <property type="entry name" value="Hint_dom_sf"/>
</dbReference>
<dbReference type="GO" id="GO:0005829">
    <property type="term" value="C:cytosol"/>
    <property type="evidence" value="ECO:0007669"/>
    <property type="project" value="TreeGrafter"/>
</dbReference>
<keyword evidence="1" id="KW-0068">Autocatalytic cleavage</keyword>
<dbReference type="GO" id="GO:0016539">
    <property type="term" value="P:intein-mediated protein splicing"/>
    <property type="evidence" value="ECO:0007669"/>
    <property type="project" value="InterPro"/>
</dbReference>
<dbReference type="PROSITE" id="PS50817">
    <property type="entry name" value="INTEIN_N_TER"/>
    <property type="match status" value="1"/>
</dbReference>
<evidence type="ECO:0000313" key="6">
    <source>
        <dbReference type="Proteomes" id="UP000004070"/>
    </source>
</evidence>
<dbReference type="GO" id="GO:0004386">
    <property type="term" value="F:helicase activity"/>
    <property type="evidence" value="ECO:0007669"/>
    <property type="project" value="UniProtKB-KW"/>
</dbReference>